<evidence type="ECO:0000256" key="6">
    <source>
        <dbReference type="RuleBase" id="RU003435"/>
    </source>
</evidence>
<reference evidence="9 11" key="2">
    <citation type="submission" date="2015-07" db="EMBL/GenBank/DDBJ databases">
        <title>Whole genome sequence of Ardenticatena maritima DSM 23922.</title>
        <authorList>
            <person name="Hemp J."/>
            <person name="Ward L.M."/>
            <person name="Pace L.A."/>
            <person name="Fischer W.W."/>
        </authorList>
    </citation>
    <scope>NUCLEOTIDE SEQUENCE [LARGE SCALE GENOMIC DNA]</scope>
    <source>
        <strain evidence="9 11">110S</strain>
    </source>
</reference>
<dbReference type="Pfam" id="PF01432">
    <property type="entry name" value="Peptidase_M3"/>
    <property type="match status" value="1"/>
</dbReference>
<evidence type="ECO:0000256" key="5">
    <source>
        <dbReference type="ARBA" id="ARBA00023049"/>
    </source>
</evidence>
<dbReference type="InterPro" id="IPR001567">
    <property type="entry name" value="Pept_M3A_M3B_dom"/>
</dbReference>
<dbReference type="Gene3D" id="1.10.1370.30">
    <property type="match status" value="1"/>
</dbReference>
<evidence type="ECO:0000313" key="11">
    <source>
        <dbReference type="Proteomes" id="UP000050502"/>
    </source>
</evidence>
<feature type="domain" description="Peptidase M3A/M3B catalytic" evidence="7">
    <location>
        <begin position="162"/>
        <end position="549"/>
    </location>
</feature>
<evidence type="ECO:0000259" key="7">
    <source>
        <dbReference type="Pfam" id="PF01432"/>
    </source>
</evidence>
<keyword evidence="1 6" id="KW-0645">Protease</keyword>
<reference evidence="10" key="3">
    <citation type="submission" date="2015-08" db="EMBL/GenBank/DDBJ databases">
        <title>Draft Genome Sequence of a Heterotrophic Facultative Anaerobic Bacterium Ardenticatena maritima Strain 110S.</title>
        <authorList>
            <person name="Kawaichi S."/>
            <person name="Yoshida T."/>
            <person name="Sako Y."/>
            <person name="Nakamura R."/>
        </authorList>
    </citation>
    <scope>NUCLEOTIDE SEQUENCE [LARGE SCALE GENOMIC DNA]</scope>
    <source>
        <strain evidence="10">110S</strain>
    </source>
</reference>
<dbReference type="InterPro" id="IPR045090">
    <property type="entry name" value="Pept_M3A_M3B"/>
</dbReference>
<dbReference type="GO" id="GO:0046872">
    <property type="term" value="F:metal ion binding"/>
    <property type="evidence" value="ECO:0007669"/>
    <property type="project" value="UniProtKB-UniRule"/>
</dbReference>
<evidence type="ECO:0000313" key="9">
    <source>
        <dbReference type="EMBL" id="KPL88436.1"/>
    </source>
</evidence>
<evidence type="ECO:0000313" key="10">
    <source>
        <dbReference type="Proteomes" id="UP000037784"/>
    </source>
</evidence>
<gene>
    <name evidence="8" type="primary">pepF</name>
    <name evidence="8" type="ORF">ARMA_1838</name>
    <name evidence="9" type="ORF">SE16_06450</name>
</gene>
<dbReference type="AlphaFoldDB" id="A0A0M8K7M0"/>
<reference evidence="8 10" key="1">
    <citation type="journal article" date="2015" name="Genome Announc.">
        <title>Draft Genome Sequence of a Heterotrophic Facultative Anaerobic Thermophilic Bacterium, Ardenticatena maritima Strain 110ST.</title>
        <authorList>
            <person name="Kawaichi S."/>
            <person name="Yoshida T."/>
            <person name="Sako Y."/>
            <person name="Nakamura R."/>
        </authorList>
    </citation>
    <scope>NUCLEOTIDE SEQUENCE [LARGE SCALE GENOMIC DNA]</scope>
    <source>
        <strain evidence="8 10">110S</strain>
    </source>
</reference>
<evidence type="ECO:0000256" key="3">
    <source>
        <dbReference type="ARBA" id="ARBA00022801"/>
    </source>
</evidence>
<dbReference type="Proteomes" id="UP000037784">
    <property type="component" value="Unassembled WGS sequence"/>
</dbReference>
<dbReference type="PANTHER" id="PTHR11804">
    <property type="entry name" value="PROTEASE M3 THIMET OLIGOPEPTIDASE-RELATED"/>
    <property type="match status" value="1"/>
</dbReference>
<dbReference type="OrthoDB" id="9762795at2"/>
<keyword evidence="4 6" id="KW-0862">Zinc</keyword>
<dbReference type="RefSeq" id="WP_054493251.1">
    <property type="nucleotide sequence ID" value="NZ_BBZA01000143.1"/>
</dbReference>
<sequence length="572" mass="66480">MLDLPNDYKAFLDWTWDDLRPYYEALQKQPLTEATVQEWLSGWSALDERVYEIYSRLYVATTQDTTDEAAEARFKRFIGEVYPHVQRAEQALKQKLLASGLRPEGFELPLKRIETEARIFREENVPLFTEERNLSNEYNKITGAQTVEWKGEERTLPQMRPLLQEHDRDLRERAWRTMIERQLADREALNELWLRMLDVREQQAKNAGFANYRDFRWELLTRFDYTPEDCRTFHKAIEDVVVPAASRIYERRRQLLGVEQLRPWDLDVDPEYRPPLRPFQTEAELIDTSARIFHRVDETLGGYFDIMREEGLLDLANRKGKAPGGYCIEFPVSRRPFIFMNAVGLQSDVRTMVHEAGHAFHAFESMALPYIHQREVGMEFAEVASMAMELLSSPYWHKDEGGFYDDADYARARIEHLEGIVLFWPYMAVVDAFQHWVYENIDEARDPAACDAKWGELWDRFMPGVDWSGLEDAKVTGWHRKLHIFTVPLYYVEYGLAELGSVQVWANALKDQAAAVRAYRAALALGGTRSLPELYATAGARFAFDHATMRSAIELLESQLAALYRVVEGSAS</sequence>
<dbReference type="GO" id="GO:0004222">
    <property type="term" value="F:metalloendopeptidase activity"/>
    <property type="evidence" value="ECO:0007669"/>
    <property type="project" value="InterPro"/>
</dbReference>
<protein>
    <submittedName>
        <fullName evidence="8 9">Oligoendopeptidase</fullName>
    </submittedName>
</protein>
<evidence type="ECO:0000313" key="8">
    <source>
        <dbReference type="EMBL" id="GAP63415.1"/>
    </source>
</evidence>
<keyword evidence="2 6" id="KW-0479">Metal-binding</keyword>
<dbReference type="NCBIfam" id="TIGR02289">
    <property type="entry name" value="M3_not_pepF"/>
    <property type="match status" value="1"/>
</dbReference>
<dbReference type="PATRIC" id="fig|872965.6.peg.1327"/>
<dbReference type="GO" id="GO:0006508">
    <property type="term" value="P:proteolysis"/>
    <property type="evidence" value="ECO:0007669"/>
    <property type="project" value="UniProtKB-KW"/>
</dbReference>
<evidence type="ECO:0000256" key="4">
    <source>
        <dbReference type="ARBA" id="ARBA00022833"/>
    </source>
</evidence>
<dbReference type="CDD" id="cd09606">
    <property type="entry name" value="M3B_PepF"/>
    <property type="match status" value="1"/>
</dbReference>
<comment type="caution">
    <text evidence="8">The sequence shown here is derived from an EMBL/GenBank/DDBJ whole genome shotgun (WGS) entry which is preliminary data.</text>
</comment>
<evidence type="ECO:0000256" key="2">
    <source>
        <dbReference type="ARBA" id="ARBA00022723"/>
    </source>
</evidence>
<dbReference type="GO" id="GO:0006518">
    <property type="term" value="P:peptide metabolic process"/>
    <property type="evidence" value="ECO:0007669"/>
    <property type="project" value="TreeGrafter"/>
</dbReference>
<keyword evidence="5 6" id="KW-0482">Metalloprotease</keyword>
<dbReference type="Proteomes" id="UP000050502">
    <property type="component" value="Unassembled WGS sequence"/>
</dbReference>
<dbReference type="InParanoid" id="A0A0M8K7M0"/>
<name>A0A0M8K7M0_9CHLR</name>
<evidence type="ECO:0000256" key="1">
    <source>
        <dbReference type="ARBA" id="ARBA00022670"/>
    </source>
</evidence>
<dbReference type="SUPFAM" id="SSF55486">
    <property type="entry name" value="Metalloproteases ('zincins'), catalytic domain"/>
    <property type="match status" value="1"/>
</dbReference>
<comment type="similarity">
    <text evidence="6">Belongs to the peptidase M3 family.</text>
</comment>
<dbReference type="EMBL" id="BBZA01000143">
    <property type="protein sequence ID" value="GAP63415.1"/>
    <property type="molecule type" value="Genomic_DNA"/>
</dbReference>
<keyword evidence="10" id="KW-1185">Reference proteome</keyword>
<dbReference type="STRING" id="872965.SE16_06450"/>
<comment type="cofactor">
    <cofactor evidence="6">
        <name>Zn(2+)</name>
        <dbReference type="ChEBI" id="CHEBI:29105"/>
    </cofactor>
    <text evidence="6">Binds 1 zinc ion.</text>
</comment>
<dbReference type="InterPro" id="IPR011976">
    <property type="entry name" value="Pept_M3B_oligopep-rel"/>
</dbReference>
<dbReference type="EMBL" id="LGKN01000004">
    <property type="protein sequence ID" value="KPL88436.1"/>
    <property type="molecule type" value="Genomic_DNA"/>
</dbReference>
<organism evidence="8 10">
    <name type="scientific">Ardenticatena maritima</name>
    <dbReference type="NCBI Taxonomy" id="872965"/>
    <lineage>
        <taxon>Bacteria</taxon>
        <taxon>Bacillati</taxon>
        <taxon>Chloroflexota</taxon>
        <taxon>Ardenticatenia</taxon>
        <taxon>Ardenticatenales</taxon>
        <taxon>Ardenticatenaceae</taxon>
        <taxon>Ardenticatena</taxon>
    </lineage>
</organism>
<dbReference type="PANTHER" id="PTHR11804:SF48">
    <property type="entry name" value="PUTATIVE-RELATED"/>
    <property type="match status" value="1"/>
</dbReference>
<accession>A0A0M8K7M0</accession>
<proteinExistence type="inferred from homology"/>
<keyword evidence="3 6" id="KW-0378">Hydrolase</keyword>